<evidence type="ECO:0000313" key="7">
    <source>
        <dbReference type="Proteomes" id="UP001519308"/>
    </source>
</evidence>
<dbReference type="Gene3D" id="3.20.20.140">
    <property type="entry name" value="Metal-dependent hydrolases"/>
    <property type="match status" value="1"/>
</dbReference>
<dbReference type="Gene3D" id="2.30.40.10">
    <property type="entry name" value="Urease, subunit C, domain 1"/>
    <property type="match status" value="1"/>
</dbReference>
<evidence type="ECO:0000259" key="5">
    <source>
        <dbReference type="Pfam" id="PF01979"/>
    </source>
</evidence>
<dbReference type="EC" id="3.5.2.2" evidence="6"/>
<name>A0ABS4JZI3_9CLOT</name>
<gene>
    <name evidence="6" type="ORF">J2Z44_000733</name>
</gene>
<reference evidence="6 7" key="1">
    <citation type="submission" date="2021-03" db="EMBL/GenBank/DDBJ databases">
        <title>Genomic Encyclopedia of Type Strains, Phase IV (KMG-IV): sequencing the most valuable type-strain genomes for metagenomic binning, comparative biology and taxonomic classification.</title>
        <authorList>
            <person name="Goeker M."/>
        </authorList>
    </citation>
    <scope>NUCLEOTIDE SEQUENCE [LARGE SCALE GENOMIC DNA]</scope>
    <source>
        <strain evidence="6 7">DSM 28650</strain>
    </source>
</reference>
<sequence>MAFGPKGCSLKHQIEVYHNLAQGKAVIDYSFHGVIQHVNKDILNELEEIINYGIPSFKFYLTYGYKVENDEALAVLKKLKELGGITTVHCENHEIINYLREDYLAKGLVAPIYHSKSRPEEAEGEAVNRMINVAAVAENAPLYIVHLSTALGLQYIKSAKERGQDNIFAETCPQYLVLDEEQYKLPNNGGLKFIMSPPLREKNNKEALWKGIKDGDIQVIATDHCPFNFNKEKQLGKDDFTKCPNGAPGVETRIGIIFSEGVSKKRISLNKFVEITSTNPAKLFGLYPKKGTIAVGSDGDLVIFDPYKKVTITKDMLHENVDYTPYEGIKLVGYPEIIMARGEIIARNNEFIGQKGYGKFIKRNKIELI</sequence>
<protein>
    <submittedName>
        <fullName evidence="6">Dihydropyrimidinase</fullName>
        <ecNumber evidence="6">3.5.2.2</ecNumber>
    </submittedName>
</protein>
<evidence type="ECO:0000256" key="1">
    <source>
        <dbReference type="ARBA" id="ARBA00001947"/>
    </source>
</evidence>
<accession>A0ABS4JZI3</accession>
<dbReference type="Pfam" id="PF01979">
    <property type="entry name" value="Amidohydro_1"/>
    <property type="match status" value="1"/>
</dbReference>
<dbReference type="InterPro" id="IPR032466">
    <property type="entry name" value="Metal_Hydrolase"/>
</dbReference>
<dbReference type="Proteomes" id="UP001519308">
    <property type="component" value="Unassembled WGS sequence"/>
</dbReference>
<keyword evidence="7" id="KW-1185">Reference proteome</keyword>
<evidence type="ECO:0000256" key="4">
    <source>
        <dbReference type="ARBA" id="ARBA00022801"/>
    </source>
</evidence>
<organism evidence="6 7">
    <name type="scientific">Clostridium punense</name>
    <dbReference type="NCBI Taxonomy" id="1054297"/>
    <lineage>
        <taxon>Bacteria</taxon>
        <taxon>Bacillati</taxon>
        <taxon>Bacillota</taxon>
        <taxon>Clostridia</taxon>
        <taxon>Eubacteriales</taxon>
        <taxon>Clostridiaceae</taxon>
        <taxon>Clostridium</taxon>
    </lineage>
</organism>
<dbReference type="SUPFAM" id="SSF51338">
    <property type="entry name" value="Composite domain of metallo-dependent hydrolases"/>
    <property type="match status" value="1"/>
</dbReference>
<dbReference type="PANTHER" id="PTHR11647">
    <property type="entry name" value="HYDRANTOINASE/DIHYDROPYRIMIDINASE FAMILY MEMBER"/>
    <property type="match status" value="1"/>
</dbReference>
<keyword evidence="4 6" id="KW-0378">Hydrolase</keyword>
<dbReference type="GO" id="GO:0004157">
    <property type="term" value="F:dihydropyrimidinase activity"/>
    <property type="evidence" value="ECO:0007669"/>
    <property type="project" value="UniProtKB-EC"/>
</dbReference>
<dbReference type="InterPro" id="IPR006680">
    <property type="entry name" value="Amidohydro-rel"/>
</dbReference>
<comment type="caution">
    <text evidence="6">The sequence shown here is derived from an EMBL/GenBank/DDBJ whole genome shotgun (WGS) entry which is preliminary data.</text>
</comment>
<evidence type="ECO:0000313" key="6">
    <source>
        <dbReference type="EMBL" id="MBP2020949.1"/>
    </source>
</evidence>
<comment type="similarity">
    <text evidence="2">Belongs to the metallo-dependent hydrolases superfamily. Hydantoinase/dihydropyrimidinase family.</text>
</comment>
<comment type="cofactor">
    <cofactor evidence="1">
        <name>Zn(2+)</name>
        <dbReference type="ChEBI" id="CHEBI:29105"/>
    </cofactor>
</comment>
<dbReference type="InterPro" id="IPR050378">
    <property type="entry name" value="Metallo-dep_Hydrolases_sf"/>
</dbReference>
<feature type="domain" description="Amidohydrolase-related" evidence="5">
    <location>
        <begin position="66"/>
        <end position="324"/>
    </location>
</feature>
<dbReference type="EMBL" id="JAGGLL010000004">
    <property type="protein sequence ID" value="MBP2020949.1"/>
    <property type="molecule type" value="Genomic_DNA"/>
</dbReference>
<keyword evidence="3" id="KW-0479">Metal-binding</keyword>
<evidence type="ECO:0000256" key="2">
    <source>
        <dbReference type="ARBA" id="ARBA00008829"/>
    </source>
</evidence>
<dbReference type="InterPro" id="IPR011778">
    <property type="entry name" value="Hydantoinase/dihydroPyrase"/>
</dbReference>
<dbReference type="PANTHER" id="PTHR11647:SF1">
    <property type="entry name" value="COLLAPSIN RESPONSE MEDIATOR PROTEIN"/>
    <property type="match status" value="1"/>
</dbReference>
<dbReference type="SUPFAM" id="SSF51556">
    <property type="entry name" value="Metallo-dependent hydrolases"/>
    <property type="match status" value="1"/>
</dbReference>
<dbReference type="InterPro" id="IPR011059">
    <property type="entry name" value="Metal-dep_hydrolase_composite"/>
</dbReference>
<dbReference type="NCBIfam" id="TIGR02033">
    <property type="entry name" value="D-hydantoinase"/>
    <property type="match status" value="1"/>
</dbReference>
<proteinExistence type="inferred from homology"/>
<evidence type="ECO:0000256" key="3">
    <source>
        <dbReference type="ARBA" id="ARBA00022723"/>
    </source>
</evidence>